<gene>
    <name evidence="1" type="ORF">JOF53_000374</name>
</gene>
<protein>
    <submittedName>
        <fullName evidence="1">Uncharacterized protein</fullName>
    </submittedName>
</protein>
<comment type="caution">
    <text evidence="1">The sequence shown here is derived from an EMBL/GenBank/DDBJ whole genome shotgun (WGS) entry which is preliminary data.</text>
</comment>
<reference evidence="1 2" key="1">
    <citation type="submission" date="2021-03" db="EMBL/GenBank/DDBJ databases">
        <title>Sequencing the genomes of 1000 actinobacteria strains.</title>
        <authorList>
            <person name="Klenk H.-P."/>
        </authorList>
    </citation>
    <scope>NUCLEOTIDE SEQUENCE [LARGE SCALE GENOMIC DNA]</scope>
    <source>
        <strain evidence="1 2">DSM 44580</strain>
    </source>
</reference>
<sequence length="83" mass="9196">MTRRLSRDQQSRIVRALDMLQHNVIPPRTDMVPVLVDGVPGMPGWLHDLWCGCRTRTRAEDDCAYGHCPGCGLAVTFTCGGAR</sequence>
<organism evidence="1 2">
    <name type="scientific">Crossiella equi</name>
    <dbReference type="NCBI Taxonomy" id="130796"/>
    <lineage>
        <taxon>Bacteria</taxon>
        <taxon>Bacillati</taxon>
        <taxon>Actinomycetota</taxon>
        <taxon>Actinomycetes</taxon>
        <taxon>Pseudonocardiales</taxon>
        <taxon>Pseudonocardiaceae</taxon>
        <taxon>Crossiella</taxon>
    </lineage>
</organism>
<proteinExistence type="predicted"/>
<name>A0ABS5A4K8_9PSEU</name>
<evidence type="ECO:0000313" key="2">
    <source>
        <dbReference type="Proteomes" id="UP001519363"/>
    </source>
</evidence>
<evidence type="ECO:0000313" key="1">
    <source>
        <dbReference type="EMBL" id="MBP2471502.1"/>
    </source>
</evidence>
<keyword evidence="2" id="KW-1185">Reference proteome</keyword>
<dbReference type="EMBL" id="JAGIOO010000001">
    <property type="protein sequence ID" value="MBP2471502.1"/>
    <property type="molecule type" value="Genomic_DNA"/>
</dbReference>
<dbReference type="Proteomes" id="UP001519363">
    <property type="component" value="Unassembled WGS sequence"/>
</dbReference>
<accession>A0ABS5A4K8</accession>